<evidence type="ECO:0000313" key="2">
    <source>
        <dbReference type="EMBL" id="CAD8149416.1"/>
    </source>
</evidence>
<reference evidence="2" key="1">
    <citation type="submission" date="2021-01" db="EMBL/GenBank/DDBJ databases">
        <authorList>
            <consortium name="Genoscope - CEA"/>
            <person name="William W."/>
        </authorList>
    </citation>
    <scope>NUCLEOTIDE SEQUENCE</scope>
</reference>
<evidence type="ECO:0000313" key="3">
    <source>
        <dbReference type="Proteomes" id="UP000689195"/>
    </source>
</evidence>
<organism evidence="2 3">
    <name type="scientific">Paramecium pentaurelia</name>
    <dbReference type="NCBI Taxonomy" id="43138"/>
    <lineage>
        <taxon>Eukaryota</taxon>
        <taxon>Sar</taxon>
        <taxon>Alveolata</taxon>
        <taxon>Ciliophora</taxon>
        <taxon>Intramacronucleata</taxon>
        <taxon>Oligohymenophorea</taxon>
        <taxon>Peniculida</taxon>
        <taxon>Parameciidae</taxon>
        <taxon>Paramecium</taxon>
    </lineage>
</organism>
<dbReference type="AlphaFoldDB" id="A0A8S1TDX9"/>
<gene>
    <name evidence="2" type="ORF">PPENT_87.1.T0190098</name>
</gene>
<proteinExistence type="predicted"/>
<accession>A0A8S1TDX9</accession>
<feature type="coiled-coil region" evidence="1">
    <location>
        <begin position="15"/>
        <end position="134"/>
    </location>
</feature>
<sequence length="262" mass="31783">MLTNNSTDYILKSILKEILQDMLQLLEQNIRSEEELQLIQNQLQDYENLFQLAETMKSIFCKLKTKFQATNNYQKFFRCESKPENYQKLEQAIQKQEQEIRIHIRTQHEMKIYIDTIQQQLEESEQIRNEYLRETTKIIQKLKKDNYYLIQQLKYFTKIYKQQTVQNSRRDSRQTINQILQKQPSNSNHLRNNLEKQELFNNSQINKQQQTQNNSLNQLLKYKDSQRLLSQRPLQSNRNRSYSVGINKQNFINSSFIQKMIQ</sequence>
<protein>
    <submittedName>
        <fullName evidence="2">Uncharacterized protein</fullName>
    </submittedName>
</protein>
<dbReference type="Proteomes" id="UP000689195">
    <property type="component" value="Unassembled WGS sequence"/>
</dbReference>
<dbReference type="OrthoDB" id="306019at2759"/>
<comment type="caution">
    <text evidence="2">The sequence shown here is derived from an EMBL/GenBank/DDBJ whole genome shotgun (WGS) entry which is preliminary data.</text>
</comment>
<name>A0A8S1TDX9_9CILI</name>
<keyword evidence="3" id="KW-1185">Reference proteome</keyword>
<evidence type="ECO:0000256" key="1">
    <source>
        <dbReference type="SAM" id="Coils"/>
    </source>
</evidence>
<dbReference type="EMBL" id="CAJJDO010000019">
    <property type="protein sequence ID" value="CAD8149416.1"/>
    <property type="molecule type" value="Genomic_DNA"/>
</dbReference>
<keyword evidence="1" id="KW-0175">Coiled coil</keyword>